<dbReference type="EMBL" id="PKUN01000002">
    <property type="protein sequence ID" value="PLX63086.1"/>
    <property type="molecule type" value="Genomic_DNA"/>
</dbReference>
<accession>A0A2N6D097</accession>
<dbReference type="Pfam" id="PF06945">
    <property type="entry name" value="DUF1289"/>
    <property type="match status" value="1"/>
</dbReference>
<dbReference type="RefSeq" id="WP_273437663.1">
    <property type="nucleotide sequence ID" value="NZ_PKUN01000002.1"/>
</dbReference>
<dbReference type="PANTHER" id="PTHR35175">
    <property type="entry name" value="DUF1289 DOMAIN-CONTAINING PROTEIN"/>
    <property type="match status" value="1"/>
</dbReference>
<sequence>MDRDIYHRRYLVTQNEALHSPCVRMCTLDDNDICIGCGISLDEIKGWTSYSASTRAALLQLCRKRLAARPQLGLGDW</sequence>
<dbReference type="InterPro" id="IPR010710">
    <property type="entry name" value="DUF1289"/>
</dbReference>
<dbReference type="Proteomes" id="UP000235015">
    <property type="component" value="Unassembled WGS sequence"/>
</dbReference>
<organism evidence="1 2">
    <name type="scientific">Sedimenticola selenatireducens</name>
    <dbReference type="NCBI Taxonomy" id="191960"/>
    <lineage>
        <taxon>Bacteria</taxon>
        <taxon>Pseudomonadati</taxon>
        <taxon>Pseudomonadota</taxon>
        <taxon>Gammaproteobacteria</taxon>
        <taxon>Chromatiales</taxon>
        <taxon>Sedimenticolaceae</taxon>
        <taxon>Sedimenticola</taxon>
    </lineage>
</organism>
<proteinExistence type="predicted"/>
<dbReference type="PANTHER" id="PTHR35175:SF2">
    <property type="entry name" value="DUF1289 DOMAIN-CONTAINING PROTEIN"/>
    <property type="match status" value="1"/>
</dbReference>
<protein>
    <submittedName>
        <fullName evidence="1">DUF1289 domain-containing protein</fullName>
    </submittedName>
</protein>
<dbReference type="AlphaFoldDB" id="A0A2N6D097"/>
<name>A0A2N6D097_9GAMM</name>
<gene>
    <name evidence="1" type="ORF">C0630_02695</name>
</gene>
<evidence type="ECO:0000313" key="2">
    <source>
        <dbReference type="Proteomes" id="UP000235015"/>
    </source>
</evidence>
<reference evidence="1 2" key="1">
    <citation type="submission" date="2017-11" db="EMBL/GenBank/DDBJ databases">
        <title>Genome-resolved metagenomics identifies genetic mobility, metabolic interactions, and unexpected diversity in perchlorate-reducing communities.</title>
        <authorList>
            <person name="Barnum T.P."/>
            <person name="Figueroa I.A."/>
            <person name="Carlstrom C.I."/>
            <person name="Lucas L.N."/>
            <person name="Engelbrektson A.L."/>
            <person name="Coates J.D."/>
        </authorList>
    </citation>
    <scope>NUCLEOTIDE SEQUENCE [LARGE SCALE GENOMIC DNA]</scope>
    <source>
        <strain evidence="1">BM301</strain>
    </source>
</reference>
<evidence type="ECO:0000313" key="1">
    <source>
        <dbReference type="EMBL" id="PLX63086.1"/>
    </source>
</evidence>
<comment type="caution">
    <text evidence="1">The sequence shown here is derived from an EMBL/GenBank/DDBJ whole genome shotgun (WGS) entry which is preliminary data.</text>
</comment>